<keyword evidence="8" id="KW-1185">Reference proteome</keyword>
<proteinExistence type="predicted"/>
<dbReference type="InterPro" id="IPR001647">
    <property type="entry name" value="HTH_TetR"/>
</dbReference>
<evidence type="ECO:0000256" key="1">
    <source>
        <dbReference type="ARBA" id="ARBA00023015"/>
    </source>
</evidence>
<keyword evidence="3" id="KW-0804">Transcription</keyword>
<feature type="domain" description="HTH tetR-type" evidence="6">
    <location>
        <begin position="5"/>
        <end position="65"/>
    </location>
</feature>
<feature type="region of interest" description="Disordered" evidence="5">
    <location>
        <begin position="186"/>
        <end position="207"/>
    </location>
</feature>
<evidence type="ECO:0000256" key="4">
    <source>
        <dbReference type="PROSITE-ProRule" id="PRU00335"/>
    </source>
</evidence>
<dbReference type="Gene3D" id="1.10.10.60">
    <property type="entry name" value="Homeodomain-like"/>
    <property type="match status" value="1"/>
</dbReference>
<dbReference type="SUPFAM" id="SSF46689">
    <property type="entry name" value="Homeodomain-like"/>
    <property type="match status" value="1"/>
</dbReference>
<keyword evidence="2 4" id="KW-0238">DNA-binding</keyword>
<evidence type="ECO:0000256" key="5">
    <source>
        <dbReference type="SAM" id="MobiDB-lite"/>
    </source>
</evidence>
<dbReference type="InterPro" id="IPR025996">
    <property type="entry name" value="MT1864/Rv1816-like_C"/>
</dbReference>
<evidence type="ECO:0000256" key="2">
    <source>
        <dbReference type="ARBA" id="ARBA00023125"/>
    </source>
</evidence>
<dbReference type="InterPro" id="IPR036271">
    <property type="entry name" value="Tet_transcr_reg_TetR-rel_C_sf"/>
</dbReference>
<gene>
    <name evidence="7" type="ORF">RI138_30260</name>
</gene>
<evidence type="ECO:0000313" key="8">
    <source>
        <dbReference type="Proteomes" id="UP001303236"/>
    </source>
</evidence>
<evidence type="ECO:0000256" key="3">
    <source>
        <dbReference type="ARBA" id="ARBA00023163"/>
    </source>
</evidence>
<dbReference type="PROSITE" id="PS50977">
    <property type="entry name" value="HTH_TETR_2"/>
    <property type="match status" value="1"/>
</dbReference>
<name>A0ABY9W417_9ACTN</name>
<dbReference type="InterPro" id="IPR009057">
    <property type="entry name" value="Homeodomain-like_sf"/>
</dbReference>
<dbReference type="SUPFAM" id="SSF48498">
    <property type="entry name" value="Tetracyclin repressor-like, C-terminal domain"/>
    <property type="match status" value="1"/>
</dbReference>
<sequence>MARAGLTADRVVAAAADLADSIGFDKVTVTALARGFGVKDASLYSHVSGLQDLRTRVALLAAGEFADRLSEAVAGRAGRDALVGFAHAYRTFALEHPGRYQATQMKIDPAVAQESSAFRRTVDTIYAMMRAYRLTEPDLTDAVRMLRSTLHGFSDLEADGAFRADRDVEASWERTLDALDLVLKNWPAGPEGDSKKGDGHEDRHADE</sequence>
<evidence type="ECO:0000313" key="7">
    <source>
        <dbReference type="EMBL" id="WNF30768.1"/>
    </source>
</evidence>
<keyword evidence="1" id="KW-0805">Transcription regulation</keyword>
<feature type="compositionally biased region" description="Basic and acidic residues" evidence="5">
    <location>
        <begin position="192"/>
        <end position="207"/>
    </location>
</feature>
<accession>A0ABY9W417</accession>
<dbReference type="Pfam" id="PF13305">
    <property type="entry name" value="TetR_C_33"/>
    <property type="match status" value="1"/>
</dbReference>
<feature type="DNA-binding region" description="H-T-H motif" evidence="4">
    <location>
        <begin position="28"/>
        <end position="47"/>
    </location>
</feature>
<dbReference type="Proteomes" id="UP001303236">
    <property type="component" value="Chromosome"/>
</dbReference>
<dbReference type="EMBL" id="CP134500">
    <property type="protein sequence ID" value="WNF30768.1"/>
    <property type="molecule type" value="Genomic_DNA"/>
</dbReference>
<reference evidence="7 8" key="1">
    <citation type="submission" date="2023-09" db="EMBL/GenBank/DDBJ databases">
        <title>Genome completion map analysis of the actinomycetes C11-1.</title>
        <authorList>
            <person name="Qin P."/>
            <person name="Guan P."/>
        </authorList>
    </citation>
    <scope>NUCLEOTIDE SEQUENCE [LARGE SCALE GENOMIC DNA]</scope>
    <source>
        <strain evidence="7 8">C11-1</strain>
    </source>
</reference>
<dbReference type="Gene3D" id="1.10.357.10">
    <property type="entry name" value="Tetracycline Repressor, domain 2"/>
    <property type="match status" value="1"/>
</dbReference>
<evidence type="ECO:0000259" key="6">
    <source>
        <dbReference type="PROSITE" id="PS50977"/>
    </source>
</evidence>
<organism evidence="7 8">
    <name type="scientific">Streptomyces durocortorensis</name>
    <dbReference type="NCBI Taxonomy" id="2811104"/>
    <lineage>
        <taxon>Bacteria</taxon>
        <taxon>Bacillati</taxon>
        <taxon>Actinomycetota</taxon>
        <taxon>Actinomycetes</taxon>
        <taxon>Kitasatosporales</taxon>
        <taxon>Streptomycetaceae</taxon>
        <taxon>Streptomyces</taxon>
    </lineage>
</organism>
<protein>
    <submittedName>
        <fullName evidence="7">TetR-like C-terminal domain-containing protein</fullName>
    </submittedName>
</protein>